<dbReference type="Proteomes" id="UP001056120">
    <property type="component" value="Linkage Group LG29"/>
</dbReference>
<accession>A0ACB8Y120</accession>
<keyword evidence="2" id="KW-1185">Reference proteome</keyword>
<reference evidence="2" key="1">
    <citation type="journal article" date="2022" name="Mol. Ecol. Resour.">
        <title>The genomes of chicory, endive, great burdock and yacon provide insights into Asteraceae palaeo-polyploidization history and plant inulin production.</title>
        <authorList>
            <person name="Fan W."/>
            <person name="Wang S."/>
            <person name="Wang H."/>
            <person name="Wang A."/>
            <person name="Jiang F."/>
            <person name="Liu H."/>
            <person name="Zhao H."/>
            <person name="Xu D."/>
            <person name="Zhang Y."/>
        </authorList>
    </citation>
    <scope>NUCLEOTIDE SEQUENCE [LARGE SCALE GENOMIC DNA]</scope>
    <source>
        <strain evidence="2">cv. Yunnan</strain>
    </source>
</reference>
<proteinExistence type="predicted"/>
<dbReference type="EMBL" id="CM042046">
    <property type="protein sequence ID" value="KAI3676879.1"/>
    <property type="molecule type" value="Genomic_DNA"/>
</dbReference>
<gene>
    <name evidence="1" type="ORF">L1987_86493</name>
</gene>
<reference evidence="1 2" key="2">
    <citation type="journal article" date="2022" name="Mol. Ecol. Resour.">
        <title>The genomes of chicory, endive, great burdock and yacon provide insights into Asteraceae paleo-polyploidization history and plant inulin production.</title>
        <authorList>
            <person name="Fan W."/>
            <person name="Wang S."/>
            <person name="Wang H."/>
            <person name="Wang A."/>
            <person name="Jiang F."/>
            <person name="Liu H."/>
            <person name="Zhao H."/>
            <person name="Xu D."/>
            <person name="Zhang Y."/>
        </authorList>
    </citation>
    <scope>NUCLEOTIDE SEQUENCE [LARGE SCALE GENOMIC DNA]</scope>
    <source>
        <strain evidence="2">cv. Yunnan</strain>
        <tissue evidence="1">Leaves</tissue>
    </source>
</reference>
<name>A0ACB8Y120_9ASTR</name>
<sequence>MESNNKEIEEGEESDLFHVRAKIYVANFEVIYSFEESRMLVRTLMENRKSTCVMNKEASFRFDSMQSPAQVSIASCAKVRNITFADLVLMHAKTIDLLSDPCDGMPPLEEISLTNVGSQSDSISMDSLAQSFQQNRERIDVPFNPGGFDPEKKLEYEFFSKTGSMIQVYLLI</sequence>
<organism evidence="1 2">
    <name type="scientific">Smallanthus sonchifolius</name>
    <dbReference type="NCBI Taxonomy" id="185202"/>
    <lineage>
        <taxon>Eukaryota</taxon>
        <taxon>Viridiplantae</taxon>
        <taxon>Streptophyta</taxon>
        <taxon>Embryophyta</taxon>
        <taxon>Tracheophyta</taxon>
        <taxon>Spermatophyta</taxon>
        <taxon>Magnoliopsida</taxon>
        <taxon>eudicotyledons</taxon>
        <taxon>Gunneridae</taxon>
        <taxon>Pentapetalae</taxon>
        <taxon>asterids</taxon>
        <taxon>campanulids</taxon>
        <taxon>Asterales</taxon>
        <taxon>Asteraceae</taxon>
        <taxon>Asteroideae</taxon>
        <taxon>Heliantheae alliance</taxon>
        <taxon>Millerieae</taxon>
        <taxon>Smallanthus</taxon>
    </lineage>
</organism>
<comment type="caution">
    <text evidence="1">The sequence shown here is derived from an EMBL/GenBank/DDBJ whole genome shotgun (WGS) entry which is preliminary data.</text>
</comment>
<evidence type="ECO:0000313" key="2">
    <source>
        <dbReference type="Proteomes" id="UP001056120"/>
    </source>
</evidence>
<protein>
    <submittedName>
        <fullName evidence="1">Uncharacterized protein</fullName>
    </submittedName>
</protein>
<evidence type="ECO:0000313" key="1">
    <source>
        <dbReference type="EMBL" id="KAI3676879.1"/>
    </source>
</evidence>